<evidence type="ECO:0000256" key="2">
    <source>
        <dbReference type="ARBA" id="ARBA00022448"/>
    </source>
</evidence>
<dbReference type="GO" id="GO:0016020">
    <property type="term" value="C:membrane"/>
    <property type="evidence" value="ECO:0007669"/>
    <property type="project" value="UniProtKB-SubCell"/>
</dbReference>
<gene>
    <name evidence="6" type="ORF">PACLA_8A058543</name>
</gene>
<dbReference type="Pfam" id="PF00078">
    <property type="entry name" value="RVT_1"/>
    <property type="match status" value="1"/>
</dbReference>
<proteinExistence type="predicted"/>
<accession>A0A7D9J2A5</accession>
<keyword evidence="7" id="KW-1185">Reference proteome</keyword>
<dbReference type="GO" id="GO:0006869">
    <property type="term" value="P:lipid transport"/>
    <property type="evidence" value="ECO:0007669"/>
    <property type="project" value="UniProtKB-KW"/>
</dbReference>
<protein>
    <submittedName>
        <fullName evidence="6">Tricalbin-1-like isoform X1</fullName>
    </submittedName>
</protein>
<keyword evidence="4" id="KW-0446">Lipid-binding</keyword>
<evidence type="ECO:0000313" key="6">
    <source>
        <dbReference type="EMBL" id="CAB4019742.1"/>
    </source>
</evidence>
<dbReference type="PANTHER" id="PTHR46980">
    <property type="entry name" value="TRICALBIN-1-RELATED"/>
    <property type="match status" value="1"/>
</dbReference>
<keyword evidence="2" id="KW-0813">Transport</keyword>
<dbReference type="AlphaFoldDB" id="A0A7D9J2A5"/>
<dbReference type="PROSITE" id="PS51847">
    <property type="entry name" value="SMP"/>
    <property type="match status" value="1"/>
</dbReference>
<dbReference type="CDD" id="cd21669">
    <property type="entry name" value="SMP_SF"/>
    <property type="match status" value="1"/>
</dbReference>
<comment type="subcellular location">
    <subcellularLocation>
        <location evidence="1">Membrane</location>
    </subcellularLocation>
</comment>
<dbReference type="GO" id="GO:0008289">
    <property type="term" value="F:lipid binding"/>
    <property type="evidence" value="ECO:0007669"/>
    <property type="project" value="UniProtKB-KW"/>
</dbReference>
<name>A0A7D9J2A5_PARCT</name>
<dbReference type="EMBL" id="CACRXK020010607">
    <property type="protein sequence ID" value="CAB4019742.1"/>
    <property type="molecule type" value="Genomic_DNA"/>
</dbReference>
<dbReference type="Proteomes" id="UP001152795">
    <property type="component" value="Unassembled WGS sequence"/>
</dbReference>
<evidence type="ECO:0000256" key="1">
    <source>
        <dbReference type="ARBA" id="ARBA00004370"/>
    </source>
</evidence>
<evidence type="ECO:0000313" key="7">
    <source>
        <dbReference type="Proteomes" id="UP001152795"/>
    </source>
</evidence>
<feature type="non-terminal residue" evidence="6">
    <location>
        <position position="663"/>
    </location>
</feature>
<comment type="caution">
    <text evidence="6">The sequence shown here is derived from an EMBL/GenBank/DDBJ whole genome shotgun (WGS) entry which is preliminary data.</text>
</comment>
<organism evidence="6 7">
    <name type="scientific">Paramuricea clavata</name>
    <name type="common">Red gorgonian</name>
    <name type="synonym">Violescent sea-whip</name>
    <dbReference type="NCBI Taxonomy" id="317549"/>
    <lineage>
        <taxon>Eukaryota</taxon>
        <taxon>Metazoa</taxon>
        <taxon>Cnidaria</taxon>
        <taxon>Anthozoa</taxon>
        <taxon>Octocorallia</taxon>
        <taxon>Malacalcyonacea</taxon>
        <taxon>Plexauridae</taxon>
        <taxon>Paramuricea</taxon>
    </lineage>
</organism>
<dbReference type="InterPro" id="IPR031468">
    <property type="entry name" value="SMP_LBD"/>
</dbReference>
<dbReference type="InterPro" id="IPR052455">
    <property type="entry name" value="Tricalbin_domain"/>
</dbReference>
<evidence type="ECO:0000256" key="5">
    <source>
        <dbReference type="ARBA" id="ARBA00023136"/>
    </source>
</evidence>
<dbReference type="InterPro" id="IPR000477">
    <property type="entry name" value="RT_dom"/>
</dbReference>
<dbReference type="PANTHER" id="PTHR46980:SF2">
    <property type="entry name" value="TRICALBIN-1-RELATED"/>
    <property type="match status" value="1"/>
</dbReference>
<keyword evidence="5" id="KW-0472">Membrane</keyword>
<evidence type="ECO:0000256" key="4">
    <source>
        <dbReference type="ARBA" id="ARBA00023121"/>
    </source>
</evidence>
<sequence length="663" mass="75685">MAEAGKTAPSPSPKDAKESPSVNMAEDMKAFRGKHYFRLVVSTAGFVVLAWIFGRIGFGIVWLAPFLVLVFSWWNRTSSEILETTARLADVQARRERAFQNAETAEWLNFIVNRWCVFSDSSILSLIKTSLDPLLEYYKPTFLESIEVEDFTLGSRTPYFKYIECFDSFEDNRKIKASELAMRFPPSDLSRTPKYKAVMDVDLGLASPDSKFVIRVKIAKAALLDLSTDIAVEDFHINGKMQFVFSFNRNIPFPHLAAISLCFLEEPEVEFNIRLLKAVQLMEFPLLKSWVANLVNDCLKLSLVDPGRLTIPLCDDPDVLGHGAQYGCGILTLTIEGGYDGRLTDDVHWCALTLGEQKRQLKEIHHGDEWSDKISILVYSLTYDKLILKMKAKRKLGNKYTVLEYQIPLARLGLDTNGDQEEVFEKSRQRGSKMKVSFEYAPLPVINITNETTEEDFQKNYLDKMKDEENNNSEDQRKQICMLNNCKSDIETIRCGVPQGSNLGPLLFLIYINDLPNCLETTHSNLFADDTILSCQGHLSIDIEYKLNKDLVNAQKWLSANKLTLNNEKTKYMIIGSRQRLKNLDHVPKISINGHQIERVYKKEALGIVIDDRLSWNRQNEEQCNKISKNINLLRKAKDFVGLDTLKIMYNALVAPHFNYCST</sequence>
<reference evidence="6" key="1">
    <citation type="submission" date="2020-04" db="EMBL/GenBank/DDBJ databases">
        <authorList>
            <person name="Alioto T."/>
            <person name="Alioto T."/>
            <person name="Gomez Garrido J."/>
        </authorList>
    </citation>
    <scope>NUCLEOTIDE SEQUENCE</scope>
    <source>
        <strain evidence="6">A484AB</strain>
    </source>
</reference>
<keyword evidence="3" id="KW-0445">Lipid transport</keyword>
<dbReference type="OrthoDB" id="5964236at2759"/>
<evidence type="ECO:0000256" key="3">
    <source>
        <dbReference type="ARBA" id="ARBA00023055"/>
    </source>
</evidence>